<dbReference type="Proteomes" id="UP001183176">
    <property type="component" value="Unassembled WGS sequence"/>
</dbReference>
<evidence type="ECO:0000313" key="1">
    <source>
        <dbReference type="EMBL" id="MDT0264661.1"/>
    </source>
</evidence>
<dbReference type="EMBL" id="JAVREH010000295">
    <property type="protein sequence ID" value="MDT0264661.1"/>
    <property type="molecule type" value="Genomic_DNA"/>
</dbReference>
<accession>A0ABU2JI42</accession>
<keyword evidence="2" id="KW-1185">Reference proteome</keyword>
<feature type="non-terminal residue" evidence="1">
    <location>
        <position position="1"/>
    </location>
</feature>
<evidence type="ECO:0000313" key="2">
    <source>
        <dbReference type="Proteomes" id="UP001183176"/>
    </source>
</evidence>
<proteinExistence type="predicted"/>
<reference evidence="2" key="1">
    <citation type="submission" date="2023-07" db="EMBL/GenBank/DDBJ databases">
        <title>30 novel species of actinomycetes from the DSMZ collection.</title>
        <authorList>
            <person name="Nouioui I."/>
        </authorList>
    </citation>
    <scope>NUCLEOTIDE SEQUENCE [LARGE SCALE GENOMIC DNA]</scope>
    <source>
        <strain evidence="2">DSM 44399</strain>
    </source>
</reference>
<sequence>AGMVAGADSISDLGLLRHGGMSRLFTGTRAPSTLGTFLRAFTFGHVRQLDAVASDFLTALAGHAPLLPGIGEFAFLDIDDTV</sequence>
<name>A0ABU2JI42_9ACTN</name>
<comment type="caution">
    <text evidence="1">The sequence shown here is derived from an EMBL/GenBank/DDBJ whole genome shotgun (WGS) entry which is preliminary data.</text>
</comment>
<organism evidence="1 2">
    <name type="scientific">Jatrophihabitans lederbergiae</name>
    <dbReference type="NCBI Taxonomy" id="3075547"/>
    <lineage>
        <taxon>Bacteria</taxon>
        <taxon>Bacillati</taxon>
        <taxon>Actinomycetota</taxon>
        <taxon>Actinomycetes</taxon>
        <taxon>Jatrophihabitantales</taxon>
        <taxon>Jatrophihabitantaceae</taxon>
        <taxon>Jatrophihabitans</taxon>
    </lineage>
</organism>
<gene>
    <name evidence="1" type="ORF">RM423_25300</name>
</gene>
<feature type="non-terminal residue" evidence="1">
    <location>
        <position position="82"/>
    </location>
</feature>
<protein>
    <submittedName>
        <fullName evidence="1">IS1380 family transposase</fullName>
    </submittedName>
</protein>